<keyword evidence="5 12" id="KW-0735">Signal-anchor</keyword>
<dbReference type="AlphaFoldDB" id="A0A9N7MLD7"/>
<evidence type="ECO:0000256" key="5">
    <source>
        <dbReference type="ARBA" id="ARBA00022968"/>
    </source>
</evidence>
<evidence type="ECO:0000256" key="12">
    <source>
        <dbReference type="RuleBase" id="RU363127"/>
    </source>
</evidence>
<dbReference type="GO" id="GO:0009834">
    <property type="term" value="P:plant-type secondary cell wall biogenesis"/>
    <property type="evidence" value="ECO:0007669"/>
    <property type="project" value="TreeGrafter"/>
</dbReference>
<name>A0A9N7MLD7_STRHE</name>
<organism evidence="13 14">
    <name type="scientific">Striga hermonthica</name>
    <name type="common">Purple witchweed</name>
    <name type="synonym">Buchnera hermonthica</name>
    <dbReference type="NCBI Taxonomy" id="68872"/>
    <lineage>
        <taxon>Eukaryota</taxon>
        <taxon>Viridiplantae</taxon>
        <taxon>Streptophyta</taxon>
        <taxon>Embryophyta</taxon>
        <taxon>Tracheophyta</taxon>
        <taxon>Spermatophyta</taxon>
        <taxon>Magnoliopsida</taxon>
        <taxon>eudicotyledons</taxon>
        <taxon>Gunneridae</taxon>
        <taxon>Pentapetalae</taxon>
        <taxon>asterids</taxon>
        <taxon>lamiids</taxon>
        <taxon>Lamiales</taxon>
        <taxon>Orobanchaceae</taxon>
        <taxon>Buchnereae</taxon>
        <taxon>Striga</taxon>
    </lineage>
</organism>
<comment type="caution">
    <text evidence="13">The sequence shown here is derived from an EMBL/GenBank/DDBJ whole genome shotgun (WGS) entry which is preliminary data.</text>
</comment>
<evidence type="ECO:0000256" key="10">
    <source>
        <dbReference type="ARBA" id="ARBA00023316"/>
    </source>
</evidence>
<sequence length="440" mass="49547">MASIRRTLSPVPRPVPLINGEACHVSSPLSKSSSNSQNYPSHGTLLSSSMCALDHALYKAQTFVLGLCSQRTSRPLDRSKLKGQIWRRAFLHFSMCFLVGTFLGLTPFFPMNMSSNVVMPKHGDLYFDLPQAAAKNGFYGGQKASLSAGNKISSAEQEEVNSERNDGKFRLGDLNNSSGRASDVTYSKLLITVTPTHAGPLRAYHLNRLAHTLKLVSHPLLWIVVEMDAQSVEVAELLRDIGVMYRHLICVSKNSTGTVDTSVLLRNVALSHIEKHRLDGIVYFADEDKIYSTEIFEEMRKISRFGTWTVAQLDETKGRIFLDGPVCNRSQVIGWHVGGMAKRSRRFHAEMTGFAFNSTIIWDPKRWHRPTIESIRQLETVREDLQATSFVEQIVEDESQMECISTNTSRIMVWDHAMGPHSFRDNWFTTHSWGNITPLE</sequence>
<dbReference type="GO" id="GO:0000139">
    <property type="term" value="C:Golgi membrane"/>
    <property type="evidence" value="ECO:0007669"/>
    <property type="project" value="UniProtKB-SubCell"/>
</dbReference>
<evidence type="ECO:0000256" key="4">
    <source>
        <dbReference type="ARBA" id="ARBA00022692"/>
    </source>
</evidence>
<feature type="transmembrane region" description="Helical" evidence="12">
    <location>
        <begin position="89"/>
        <end position="109"/>
    </location>
</feature>
<keyword evidence="9" id="KW-0325">Glycoprotein</keyword>
<proteinExistence type="inferred from homology"/>
<dbReference type="OrthoDB" id="675023at2759"/>
<keyword evidence="6 12" id="KW-1133">Transmembrane helix</keyword>
<dbReference type="Pfam" id="PF03360">
    <property type="entry name" value="Glyco_transf_43"/>
    <property type="match status" value="1"/>
</dbReference>
<keyword evidence="10 12" id="KW-0961">Cell wall biogenesis/degradation</keyword>
<evidence type="ECO:0000313" key="14">
    <source>
        <dbReference type="Proteomes" id="UP001153555"/>
    </source>
</evidence>
<comment type="subcellular location">
    <subcellularLocation>
        <location evidence="1 12">Golgi apparatus membrane</location>
        <topology evidence="1 12">Single-pass type II membrane protein</topology>
    </subcellularLocation>
</comment>
<dbReference type="GO" id="GO:0042285">
    <property type="term" value="F:xylosyltransferase activity"/>
    <property type="evidence" value="ECO:0007669"/>
    <property type="project" value="TreeGrafter"/>
</dbReference>
<evidence type="ECO:0000256" key="8">
    <source>
        <dbReference type="ARBA" id="ARBA00023136"/>
    </source>
</evidence>
<gene>
    <name evidence="13" type="ORF">SHERM_12120</name>
</gene>
<dbReference type="PANTHER" id="PTHR10896">
    <property type="entry name" value="GALACTOSYLGALACTOSYLXYLOSYLPROTEIN 3-BETA-GLUCURONOSYLTRANSFERASE BETA-1,3-GLUCURONYLTRANSFERASE"/>
    <property type="match status" value="1"/>
</dbReference>
<evidence type="ECO:0000256" key="1">
    <source>
        <dbReference type="ARBA" id="ARBA00004323"/>
    </source>
</evidence>
<dbReference type="GO" id="GO:0071555">
    <property type="term" value="P:cell wall organization"/>
    <property type="evidence" value="ECO:0007669"/>
    <property type="project" value="UniProtKB-KW"/>
</dbReference>
<dbReference type="GO" id="GO:0010417">
    <property type="term" value="P:glucuronoxylan biosynthetic process"/>
    <property type="evidence" value="ECO:0007669"/>
    <property type="project" value="TreeGrafter"/>
</dbReference>
<reference evidence="13" key="1">
    <citation type="submission" date="2019-12" db="EMBL/GenBank/DDBJ databases">
        <authorList>
            <person name="Scholes J."/>
        </authorList>
    </citation>
    <scope>NUCLEOTIDE SEQUENCE</scope>
</reference>
<evidence type="ECO:0000256" key="3">
    <source>
        <dbReference type="ARBA" id="ARBA00022679"/>
    </source>
</evidence>
<keyword evidence="11" id="KW-0464">Manganese</keyword>
<dbReference type="EMBL" id="CACSLK010006441">
    <property type="protein sequence ID" value="CAA0810572.1"/>
    <property type="molecule type" value="Genomic_DNA"/>
</dbReference>
<comment type="function">
    <text evidence="12">Involved in the synthesis of glucuronoxylan hemicellulose in secondary cell walls.</text>
</comment>
<keyword evidence="11" id="KW-0479">Metal-binding</keyword>
<dbReference type="CDD" id="cd00218">
    <property type="entry name" value="GlcAT-I"/>
    <property type="match status" value="1"/>
</dbReference>
<evidence type="ECO:0000256" key="11">
    <source>
        <dbReference type="PIRSR" id="PIRSR605027-3"/>
    </source>
</evidence>
<keyword evidence="7 12" id="KW-0333">Golgi apparatus</keyword>
<dbReference type="Proteomes" id="UP001153555">
    <property type="component" value="Unassembled WGS sequence"/>
</dbReference>
<dbReference type="EC" id="2.4.-.-" evidence="12"/>
<dbReference type="Gene3D" id="3.90.550.10">
    <property type="entry name" value="Spore Coat Polysaccharide Biosynthesis Protein SpsA, Chain A"/>
    <property type="match status" value="1"/>
</dbReference>
<dbReference type="InterPro" id="IPR029044">
    <property type="entry name" value="Nucleotide-diphossugar_trans"/>
</dbReference>
<evidence type="ECO:0000256" key="9">
    <source>
        <dbReference type="ARBA" id="ARBA00023180"/>
    </source>
</evidence>
<evidence type="ECO:0000256" key="7">
    <source>
        <dbReference type="ARBA" id="ARBA00023034"/>
    </source>
</evidence>
<protein>
    <recommendedName>
        <fullName evidence="12">Glycosyltransferases</fullName>
        <ecNumber evidence="12">2.4.-.-</ecNumber>
    </recommendedName>
</protein>
<keyword evidence="4 12" id="KW-0812">Transmembrane</keyword>
<comment type="cofactor">
    <cofactor evidence="11">
        <name>Mn(2+)</name>
        <dbReference type="ChEBI" id="CHEBI:29035"/>
    </cofactor>
</comment>
<keyword evidence="14" id="KW-1185">Reference proteome</keyword>
<comment type="similarity">
    <text evidence="2 12">Belongs to the glycosyltransferase 43 family.</text>
</comment>
<dbReference type="InterPro" id="IPR005027">
    <property type="entry name" value="Glyco_trans_43"/>
</dbReference>
<evidence type="ECO:0000256" key="2">
    <source>
        <dbReference type="ARBA" id="ARBA00007706"/>
    </source>
</evidence>
<keyword evidence="8 12" id="KW-0472">Membrane</keyword>
<dbReference type="GO" id="GO:0015018">
    <property type="term" value="F:galactosylgalactosylxylosylprotein 3-beta-glucuronosyltransferase activity"/>
    <property type="evidence" value="ECO:0007669"/>
    <property type="project" value="InterPro"/>
</dbReference>
<dbReference type="GO" id="GO:0046872">
    <property type="term" value="F:metal ion binding"/>
    <property type="evidence" value="ECO:0007669"/>
    <property type="project" value="UniProtKB-KW"/>
</dbReference>
<evidence type="ECO:0000256" key="6">
    <source>
        <dbReference type="ARBA" id="ARBA00022989"/>
    </source>
</evidence>
<dbReference type="PANTHER" id="PTHR10896:SF20">
    <property type="entry name" value="BETA-1,4-XYLOSYLTRANSFERASE IRX9L-RELATED"/>
    <property type="match status" value="1"/>
</dbReference>
<dbReference type="SUPFAM" id="SSF53448">
    <property type="entry name" value="Nucleotide-diphospho-sugar transferases"/>
    <property type="match status" value="1"/>
</dbReference>
<evidence type="ECO:0000313" key="13">
    <source>
        <dbReference type="EMBL" id="CAA0810572.1"/>
    </source>
</evidence>
<feature type="binding site" evidence="11">
    <location>
        <position position="288"/>
    </location>
    <ligand>
        <name>Mn(2+)</name>
        <dbReference type="ChEBI" id="CHEBI:29035"/>
    </ligand>
</feature>
<keyword evidence="3 12" id="KW-0808">Transferase</keyword>
<accession>A0A9N7MLD7</accession>